<evidence type="ECO:0000256" key="1">
    <source>
        <dbReference type="SAM" id="Phobius"/>
    </source>
</evidence>
<sequence length="119" mass="12572">MKTIPVYDNPASFTSYLMRLGLPLATFCEKMRPGVGGSPGTMPVYPGDGKLKAVERKMKVAEVVLWCVTCGFGVLPAALVGSDPGLGVLLRGEEGQVHRHESSGITESIRVLVGLAGSR</sequence>
<organism evidence="2 3">
    <name type="scientific">Musa troglodytarum</name>
    <name type="common">fe'i banana</name>
    <dbReference type="NCBI Taxonomy" id="320322"/>
    <lineage>
        <taxon>Eukaryota</taxon>
        <taxon>Viridiplantae</taxon>
        <taxon>Streptophyta</taxon>
        <taxon>Embryophyta</taxon>
        <taxon>Tracheophyta</taxon>
        <taxon>Spermatophyta</taxon>
        <taxon>Magnoliopsida</taxon>
        <taxon>Liliopsida</taxon>
        <taxon>Zingiberales</taxon>
        <taxon>Musaceae</taxon>
        <taxon>Musa</taxon>
    </lineage>
</organism>
<name>A0A9E7H7H5_9LILI</name>
<gene>
    <name evidence="2" type="ORF">MUK42_16461</name>
</gene>
<dbReference type="Proteomes" id="UP001055439">
    <property type="component" value="Chromosome 8"/>
</dbReference>
<evidence type="ECO:0000313" key="3">
    <source>
        <dbReference type="Proteomes" id="UP001055439"/>
    </source>
</evidence>
<evidence type="ECO:0000313" key="2">
    <source>
        <dbReference type="EMBL" id="URE24603.1"/>
    </source>
</evidence>
<dbReference type="EMBL" id="CP097510">
    <property type="protein sequence ID" value="URE24603.1"/>
    <property type="molecule type" value="Genomic_DNA"/>
</dbReference>
<reference evidence="2" key="1">
    <citation type="submission" date="2022-05" db="EMBL/GenBank/DDBJ databases">
        <title>The Musa troglodytarum L. genome provides insights into the mechanism of non-climacteric behaviour and enrichment of carotenoids.</title>
        <authorList>
            <person name="Wang J."/>
        </authorList>
    </citation>
    <scope>NUCLEOTIDE SEQUENCE</scope>
    <source>
        <tissue evidence="2">Leaf</tissue>
    </source>
</reference>
<keyword evidence="1" id="KW-0812">Transmembrane</keyword>
<dbReference type="AlphaFoldDB" id="A0A9E7H7H5"/>
<keyword evidence="1" id="KW-0472">Membrane</keyword>
<dbReference type="OrthoDB" id="10266508at2759"/>
<protein>
    <submittedName>
        <fullName evidence="2">CHASE</fullName>
    </submittedName>
</protein>
<feature type="transmembrane region" description="Helical" evidence="1">
    <location>
        <begin position="60"/>
        <end position="80"/>
    </location>
</feature>
<proteinExistence type="predicted"/>
<keyword evidence="1" id="KW-1133">Transmembrane helix</keyword>
<keyword evidence="3" id="KW-1185">Reference proteome</keyword>
<accession>A0A9E7H7H5</accession>